<feature type="non-terminal residue" evidence="1">
    <location>
        <position position="60"/>
    </location>
</feature>
<accession>A0A383AJ91</accession>
<evidence type="ECO:0000313" key="1">
    <source>
        <dbReference type="EMBL" id="SVE07643.1"/>
    </source>
</evidence>
<dbReference type="AlphaFoldDB" id="A0A383AJ91"/>
<gene>
    <name evidence="1" type="ORF">METZ01_LOCUS460497</name>
</gene>
<protein>
    <submittedName>
        <fullName evidence="1">Uncharacterized protein</fullName>
    </submittedName>
</protein>
<proteinExistence type="predicted"/>
<dbReference type="EMBL" id="UINC01192482">
    <property type="protein sequence ID" value="SVE07643.1"/>
    <property type="molecule type" value="Genomic_DNA"/>
</dbReference>
<reference evidence="1" key="1">
    <citation type="submission" date="2018-05" db="EMBL/GenBank/DDBJ databases">
        <authorList>
            <person name="Lanie J.A."/>
            <person name="Ng W.-L."/>
            <person name="Kazmierczak K.M."/>
            <person name="Andrzejewski T.M."/>
            <person name="Davidsen T.M."/>
            <person name="Wayne K.J."/>
            <person name="Tettelin H."/>
            <person name="Glass J.I."/>
            <person name="Rusch D."/>
            <person name="Podicherti R."/>
            <person name="Tsui H.-C.T."/>
            <person name="Winkler M.E."/>
        </authorList>
    </citation>
    <scope>NUCLEOTIDE SEQUENCE</scope>
</reference>
<organism evidence="1">
    <name type="scientific">marine metagenome</name>
    <dbReference type="NCBI Taxonomy" id="408172"/>
    <lineage>
        <taxon>unclassified sequences</taxon>
        <taxon>metagenomes</taxon>
        <taxon>ecological metagenomes</taxon>
    </lineage>
</organism>
<name>A0A383AJ91_9ZZZZ</name>
<sequence length="60" mass="6934">MKNQSTRKLEKDLLKLHTKYFTDTDKLTILHLVLDGKIADAKDMLKPQGVPEKEIDNIIQ</sequence>